<feature type="region of interest" description="Disordered" evidence="1">
    <location>
        <begin position="79"/>
        <end position="103"/>
    </location>
</feature>
<reference evidence="2" key="1">
    <citation type="submission" date="2023-03" db="EMBL/GenBank/DDBJ databases">
        <title>Actinorhabdospora filicis NBRC 111898.</title>
        <authorList>
            <person name="Ichikawa N."/>
            <person name="Sato H."/>
            <person name="Tonouchi N."/>
        </authorList>
    </citation>
    <scope>NUCLEOTIDE SEQUENCE</scope>
    <source>
        <strain evidence="2">NBRC 111898</strain>
    </source>
</reference>
<dbReference type="EMBL" id="BSTX01000001">
    <property type="protein sequence ID" value="GLZ76569.1"/>
    <property type="molecule type" value="Genomic_DNA"/>
</dbReference>
<dbReference type="AlphaFoldDB" id="A0A9W6SJ83"/>
<evidence type="ECO:0000313" key="2">
    <source>
        <dbReference type="EMBL" id="GLZ76569.1"/>
    </source>
</evidence>
<comment type="caution">
    <text evidence="2">The sequence shown here is derived from an EMBL/GenBank/DDBJ whole genome shotgun (WGS) entry which is preliminary data.</text>
</comment>
<name>A0A9W6SJ83_9ACTN</name>
<organism evidence="2 3">
    <name type="scientific">Actinorhabdospora filicis</name>
    <dbReference type="NCBI Taxonomy" id="1785913"/>
    <lineage>
        <taxon>Bacteria</taxon>
        <taxon>Bacillati</taxon>
        <taxon>Actinomycetota</taxon>
        <taxon>Actinomycetes</taxon>
        <taxon>Micromonosporales</taxon>
        <taxon>Micromonosporaceae</taxon>
        <taxon>Actinorhabdospora</taxon>
    </lineage>
</organism>
<gene>
    <name evidence="2" type="ORF">Afil01_13760</name>
</gene>
<evidence type="ECO:0000256" key="1">
    <source>
        <dbReference type="SAM" id="MobiDB-lite"/>
    </source>
</evidence>
<protein>
    <submittedName>
        <fullName evidence="2">Uncharacterized protein</fullName>
    </submittedName>
</protein>
<keyword evidence="3" id="KW-1185">Reference proteome</keyword>
<proteinExistence type="predicted"/>
<sequence>MSRRVADHGMDVIRMATGAGVMPMTTLQVRDVLEETIEALSARVPPPEPRLRWIGLEDTFPEMVVAAALGTRMCLARRGRMRRSKSGASVSQERRYAPGQNRR</sequence>
<dbReference type="Proteomes" id="UP001165079">
    <property type="component" value="Unassembled WGS sequence"/>
</dbReference>
<accession>A0A9W6SJ83</accession>
<evidence type="ECO:0000313" key="3">
    <source>
        <dbReference type="Proteomes" id="UP001165079"/>
    </source>
</evidence>